<evidence type="ECO:0000256" key="3">
    <source>
        <dbReference type="ARBA" id="ARBA00009850"/>
    </source>
</evidence>
<evidence type="ECO:0000256" key="5">
    <source>
        <dbReference type="ARBA" id="ARBA00012609"/>
    </source>
</evidence>
<evidence type="ECO:0000256" key="2">
    <source>
        <dbReference type="ARBA" id="ARBA00002704"/>
    </source>
</evidence>
<dbReference type="EC" id="3.5.2.17" evidence="5"/>
<dbReference type="SUPFAM" id="SSF49472">
    <property type="entry name" value="Transthyretin (synonym: prealbumin)"/>
    <property type="match status" value="1"/>
</dbReference>
<dbReference type="PRINTS" id="PR00189">
    <property type="entry name" value="TRNSTHYRETIN"/>
</dbReference>
<reference evidence="9" key="1">
    <citation type="submission" date="2022-11" db="EMBL/GenBank/DDBJ databases">
        <title>Centuries of genome instability and evolution in soft-shell clam transmissible cancer (bioRxiv).</title>
        <authorList>
            <person name="Hart S.F.M."/>
            <person name="Yonemitsu M.A."/>
            <person name="Giersch R.M."/>
            <person name="Beal B.F."/>
            <person name="Arriagada G."/>
            <person name="Davis B.W."/>
            <person name="Ostrander E.A."/>
            <person name="Goff S.P."/>
            <person name="Metzger M.J."/>
        </authorList>
    </citation>
    <scope>NUCLEOTIDE SEQUENCE</scope>
    <source>
        <strain evidence="9">MELC-2E11</strain>
        <tissue evidence="9">Siphon/mantle</tissue>
    </source>
</reference>
<gene>
    <name evidence="9" type="ORF">MAR_023032</name>
</gene>
<evidence type="ECO:0000259" key="8">
    <source>
        <dbReference type="SMART" id="SM00095"/>
    </source>
</evidence>
<dbReference type="CDD" id="cd05822">
    <property type="entry name" value="TLP_HIUase"/>
    <property type="match status" value="1"/>
</dbReference>
<keyword evidence="10" id="KW-1185">Reference proteome</keyword>
<evidence type="ECO:0000256" key="4">
    <source>
        <dbReference type="ARBA" id="ARBA00011881"/>
    </source>
</evidence>
<dbReference type="Gene3D" id="2.60.40.180">
    <property type="entry name" value="Transthyretin/hydroxyisourate hydrolase domain"/>
    <property type="match status" value="1"/>
</dbReference>
<dbReference type="NCBIfam" id="TIGR02962">
    <property type="entry name" value="hdxy_isourate"/>
    <property type="match status" value="1"/>
</dbReference>
<feature type="domain" description="Transthyretin/hydroxyisourate hydrolase" evidence="8">
    <location>
        <begin position="81"/>
        <end position="194"/>
    </location>
</feature>
<evidence type="ECO:0000256" key="1">
    <source>
        <dbReference type="ARBA" id="ARBA00001043"/>
    </source>
</evidence>
<dbReference type="PANTHER" id="PTHR10395:SF7">
    <property type="entry name" value="5-HYDROXYISOURATE HYDROLASE"/>
    <property type="match status" value="1"/>
</dbReference>
<comment type="catalytic activity">
    <reaction evidence="1">
        <text>5-hydroxyisourate + H2O = 5-hydroxy-2-oxo-4-ureido-2,5-dihydro-1H-imidazole-5-carboxylate + H(+)</text>
        <dbReference type="Rhea" id="RHEA:23736"/>
        <dbReference type="ChEBI" id="CHEBI:15377"/>
        <dbReference type="ChEBI" id="CHEBI:15378"/>
        <dbReference type="ChEBI" id="CHEBI:18072"/>
        <dbReference type="ChEBI" id="CHEBI:58639"/>
        <dbReference type="EC" id="3.5.2.17"/>
    </reaction>
</comment>
<dbReference type="InterPro" id="IPR036817">
    <property type="entry name" value="Transthyretin/HIU_hydrolase_sf"/>
</dbReference>
<accession>A0ABY7DQ29</accession>
<evidence type="ECO:0000256" key="6">
    <source>
        <dbReference type="ARBA" id="ARBA00022631"/>
    </source>
</evidence>
<proteinExistence type="inferred from homology"/>
<organism evidence="9 10">
    <name type="scientific">Mya arenaria</name>
    <name type="common">Soft-shell clam</name>
    <dbReference type="NCBI Taxonomy" id="6604"/>
    <lineage>
        <taxon>Eukaryota</taxon>
        <taxon>Metazoa</taxon>
        <taxon>Spiralia</taxon>
        <taxon>Lophotrochozoa</taxon>
        <taxon>Mollusca</taxon>
        <taxon>Bivalvia</taxon>
        <taxon>Autobranchia</taxon>
        <taxon>Heteroconchia</taxon>
        <taxon>Euheterodonta</taxon>
        <taxon>Imparidentia</taxon>
        <taxon>Neoheterodontei</taxon>
        <taxon>Myida</taxon>
        <taxon>Myoidea</taxon>
        <taxon>Myidae</taxon>
        <taxon>Mya</taxon>
    </lineage>
</organism>
<dbReference type="PANTHER" id="PTHR10395">
    <property type="entry name" value="URICASE AND TRANSTHYRETIN-RELATED"/>
    <property type="match status" value="1"/>
</dbReference>
<evidence type="ECO:0000256" key="7">
    <source>
        <dbReference type="ARBA" id="ARBA00022801"/>
    </source>
</evidence>
<evidence type="ECO:0000313" key="10">
    <source>
        <dbReference type="Proteomes" id="UP001164746"/>
    </source>
</evidence>
<name>A0ABY7DQ29_MYAAR</name>
<dbReference type="InterPro" id="IPR000895">
    <property type="entry name" value="Transthyretin/HIU_hydrolase"/>
</dbReference>
<evidence type="ECO:0000313" key="9">
    <source>
        <dbReference type="EMBL" id="WAQ98659.1"/>
    </source>
</evidence>
<comment type="subunit">
    <text evidence="4">Homotetramer.</text>
</comment>
<dbReference type="SMART" id="SM00095">
    <property type="entry name" value="TR_THY"/>
    <property type="match status" value="1"/>
</dbReference>
<dbReference type="InterPro" id="IPR014306">
    <property type="entry name" value="Hydroxyisourate_hydrolase"/>
</dbReference>
<keyword evidence="6" id="KW-0659">Purine metabolism</keyword>
<dbReference type="InterPro" id="IPR023418">
    <property type="entry name" value="Thyroxine_BS"/>
</dbReference>
<comment type="function">
    <text evidence="2">Catalyzes the hydrolysis of 5-hydroxyisourate (HIU) to 2-oxo-4-hydroxy-4-carboxy-5-ureidoimidazoline (OHCU).</text>
</comment>
<keyword evidence="7" id="KW-0378">Hydrolase</keyword>
<dbReference type="Pfam" id="PF00576">
    <property type="entry name" value="Transthyretin"/>
    <property type="match status" value="1"/>
</dbReference>
<protein>
    <recommendedName>
        <fullName evidence="5">hydroxyisourate hydrolase</fullName>
        <ecNumber evidence="5">3.5.2.17</ecNumber>
    </recommendedName>
</protein>
<dbReference type="Proteomes" id="UP001164746">
    <property type="component" value="Chromosome 3"/>
</dbReference>
<comment type="similarity">
    <text evidence="3">Belongs to the transthyretin family. 5-hydroxyisourate hydrolase subfamily.</text>
</comment>
<sequence>MRTVSHQRRATDPTLKIISAGVDVWSRSRDAIVWIKRQCGVSGKCTGNDRTSARQRNGQHRLRHELSKTIGGTAEDINFGAAGPRLTTHVLDTARGTPAGGVPVILSLRNSKGVFEELEQGRTDNDGRCEFLKGGNLQPEVYRFYFDTDLYFRKQNATGFFPYVEVVFRVKAGQDNHYHVPLLLSPHGYTTYHGS</sequence>
<dbReference type="EMBL" id="CP111014">
    <property type="protein sequence ID" value="WAQ98659.1"/>
    <property type="molecule type" value="Genomic_DNA"/>
</dbReference>
<dbReference type="PROSITE" id="PS00768">
    <property type="entry name" value="TRANSTHYRETIN_1"/>
    <property type="match status" value="1"/>
</dbReference>
<dbReference type="InterPro" id="IPR023416">
    <property type="entry name" value="Transthyretin/HIU_hydrolase_d"/>
</dbReference>